<dbReference type="InterPro" id="IPR015943">
    <property type="entry name" value="WD40/YVTN_repeat-like_dom_sf"/>
</dbReference>
<dbReference type="GO" id="GO:0043165">
    <property type="term" value="P:Gram-negative-bacterium-type cell outer membrane assembly"/>
    <property type="evidence" value="ECO:0007669"/>
    <property type="project" value="UniProtKB-UniRule"/>
</dbReference>
<dbReference type="EMBL" id="PIQE01000001">
    <property type="protein sequence ID" value="RUO74586.1"/>
    <property type="molecule type" value="Genomic_DNA"/>
</dbReference>
<feature type="chain" id="PRO_5019592088" description="Outer membrane protein assembly factor BamB" evidence="5">
    <location>
        <begin position="27"/>
        <end position="398"/>
    </location>
</feature>
<dbReference type="GO" id="GO:0009279">
    <property type="term" value="C:cell outer membrane"/>
    <property type="evidence" value="ECO:0007669"/>
    <property type="project" value="UniProtKB-SubCell"/>
</dbReference>
<keyword evidence="8" id="KW-1185">Reference proteome</keyword>
<dbReference type="SMART" id="SM00564">
    <property type="entry name" value="PQQ"/>
    <property type="match status" value="7"/>
</dbReference>
<feature type="domain" description="Pyrrolo-quinoline quinone repeat" evidence="6">
    <location>
        <begin position="333"/>
        <end position="395"/>
    </location>
</feature>
<proteinExistence type="inferred from homology"/>
<sequence>MKKLMYLQRGLIAAAAISLAGCSVFGDDEITYKELQPFTPSANASVSWSASAGNGVGEFFSRLNPVVVDNLVVVADREGKLMAFDRETQKRVWQKDLQTDYAVKGEGWFAGHESLRISGGLSAYQGRIALGTENGDVFVLNANDGSLLWHAQVNAEVIADPAMDASFVVAAASNGELIGLDADSGEEQWRIVTDVPALSLRGTSAPAIASGGAIFGTANGKLTVVVLENGQQVWEARLAIPKGATELQRLVDVDAAPIVRGDLIYTIAYNGQLAAVEVRSGRIAWQREYSSYHNISMFGRTIYATDSDDRVYAIDANGGIEQWVNTDFEGRGLTAPVYYQGHIVVGDRFGFLHFIDAKSGEISARLELESDVYVAPVVADDALYVQTRDGRLRAVRIN</sequence>
<feature type="signal peptide" evidence="5">
    <location>
        <begin position="1"/>
        <end position="26"/>
    </location>
</feature>
<dbReference type="GO" id="GO:0051205">
    <property type="term" value="P:protein insertion into membrane"/>
    <property type="evidence" value="ECO:0007669"/>
    <property type="project" value="UniProtKB-UniRule"/>
</dbReference>
<dbReference type="InterPro" id="IPR018391">
    <property type="entry name" value="PQQ_b-propeller_rpt"/>
</dbReference>
<keyword evidence="1 4" id="KW-0732">Signal</keyword>
<dbReference type="STRING" id="1122124.GCA_000423165_00519"/>
<comment type="caution">
    <text evidence="7">The sequence shown here is derived from an EMBL/GenBank/DDBJ whole genome shotgun (WGS) entry which is preliminary data.</text>
</comment>
<gene>
    <name evidence="4" type="primary">bamB</name>
    <name evidence="7" type="ORF">CWI80_04390</name>
</gene>
<evidence type="ECO:0000256" key="4">
    <source>
        <dbReference type="HAMAP-Rule" id="MF_00923"/>
    </source>
</evidence>
<dbReference type="PROSITE" id="PS51257">
    <property type="entry name" value="PROKAR_LIPOPROTEIN"/>
    <property type="match status" value="1"/>
</dbReference>
<comment type="subunit">
    <text evidence="4">Part of the Bam complex.</text>
</comment>
<evidence type="ECO:0000256" key="3">
    <source>
        <dbReference type="ARBA" id="ARBA00023237"/>
    </source>
</evidence>
<evidence type="ECO:0000259" key="6">
    <source>
        <dbReference type="Pfam" id="PF13360"/>
    </source>
</evidence>
<dbReference type="RefSeq" id="WP_026861571.1">
    <property type="nucleotide sequence ID" value="NZ_PIQE01000001.1"/>
</dbReference>
<dbReference type="PANTHER" id="PTHR34512:SF30">
    <property type="entry name" value="OUTER MEMBRANE PROTEIN ASSEMBLY FACTOR BAMB"/>
    <property type="match status" value="1"/>
</dbReference>
<evidence type="ECO:0000256" key="2">
    <source>
        <dbReference type="ARBA" id="ARBA00023136"/>
    </source>
</evidence>
<dbReference type="InterPro" id="IPR011047">
    <property type="entry name" value="Quinoprotein_ADH-like_sf"/>
</dbReference>
<comment type="function">
    <text evidence="4">Part of the outer membrane protein assembly complex, which is involved in assembly and insertion of beta-barrel proteins into the outer membrane.</text>
</comment>
<dbReference type="Gene3D" id="2.130.10.10">
    <property type="entry name" value="YVTN repeat-like/Quinoprotein amine dehydrogenase"/>
    <property type="match status" value="1"/>
</dbReference>
<evidence type="ECO:0000313" key="7">
    <source>
        <dbReference type="EMBL" id="RUO74586.1"/>
    </source>
</evidence>
<protein>
    <recommendedName>
        <fullName evidence="4">Outer membrane protein assembly factor BamB</fullName>
    </recommendedName>
</protein>
<evidence type="ECO:0000256" key="5">
    <source>
        <dbReference type="SAM" id="SignalP"/>
    </source>
</evidence>
<dbReference type="NCBIfam" id="NF008351">
    <property type="entry name" value="PRK11138.1"/>
    <property type="match status" value="1"/>
</dbReference>
<dbReference type="InterPro" id="IPR002372">
    <property type="entry name" value="PQQ_rpt_dom"/>
</dbReference>
<keyword evidence="4" id="KW-0564">Palmitate</keyword>
<evidence type="ECO:0000313" key="8">
    <source>
        <dbReference type="Proteomes" id="UP000287022"/>
    </source>
</evidence>
<keyword evidence="3 4" id="KW-0998">Cell outer membrane</keyword>
<dbReference type="SUPFAM" id="SSF50998">
    <property type="entry name" value="Quinoprotein alcohol dehydrogenase-like"/>
    <property type="match status" value="1"/>
</dbReference>
<dbReference type="PANTHER" id="PTHR34512">
    <property type="entry name" value="CELL SURFACE PROTEIN"/>
    <property type="match status" value="1"/>
</dbReference>
<reference evidence="8" key="1">
    <citation type="journal article" date="2018" name="Front. Microbiol.">
        <title>Genome-Based Analysis Reveals the Taxonomy and Diversity of the Family Idiomarinaceae.</title>
        <authorList>
            <person name="Liu Y."/>
            <person name="Lai Q."/>
            <person name="Shao Z."/>
        </authorList>
    </citation>
    <scope>NUCLEOTIDE SEQUENCE [LARGE SCALE GENOMIC DNA]</scope>
    <source>
        <strain evidence="8">c121</strain>
    </source>
</reference>
<dbReference type="HAMAP" id="MF_00923">
    <property type="entry name" value="OM_assembly_BamB"/>
    <property type="match status" value="1"/>
</dbReference>
<dbReference type="Proteomes" id="UP000287022">
    <property type="component" value="Unassembled WGS sequence"/>
</dbReference>
<organism evidence="7 8">
    <name type="scientific">Pseudidiomarina sediminum</name>
    <dbReference type="NCBI Taxonomy" id="431675"/>
    <lineage>
        <taxon>Bacteria</taxon>
        <taxon>Pseudomonadati</taxon>
        <taxon>Pseudomonadota</taxon>
        <taxon>Gammaproteobacteria</taxon>
        <taxon>Alteromonadales</taxon>
        <taxon>Idiomarinaceae</taxon>
        <taxon>Pseudidiomarina</taxon>
    </lineage>
</organism>
<dbReference type="NCBIfam" id="TIGR03300">
    <property type="entry name" value="assembly_YfgL"/>
    <property type="match status" value="1"/>
</dbReference>
<dbReference type="InterPro" id="IPR017687">
    <property type="entry name" value="BamB"/>
</dbReference>
<keyword evidence="4" id="KW-0449">Lipoprotein</keyword>
<name>A0A432Z9H2_9GAMM</name>
<dbReference type="AlphaFoldDB" id="A0A432Z9H2"/>
<evidence type="ECO:0000256" key="1">
    <source>
        <dbReference type="ARBA" id="ARBA00022729"/>
    </source>
</evidence>
<comment type="similarity">
    <text evidence="4">Belongs to the BamB family.</text>
</comment>
<comment type="subcellular location">
    <subcellularLocation>
        <location evidence="4">Cell outer membrane</location>
        <topology evidence="4">Lipid-anchor</topology>
    </subcellularLocation>
</comment>
<feature type="domain" description="Pyrrolo-quinoline quinone repeat" evidence="6">
    <location>
        <begin position="78"/>
        <end position="324"/>
    </location>
</feature>
<dbReference type="Pfam" id="PF13360">
    <property type="entry name" value="PQQ_2"/>
    <property type="match status" value="2"/>
</dbReference>
<accession>A0A432Z9H2</accession>
<keyword evidence="2 4" id="KW-0472">Membrane</keyword>